<dbReference type="Proteomes" id="UP001143747">
    <property type="component" value="Unassembled WGS sequence"/>
</dbReference>
<gene>
    <name evidence="2" type="ORF">L0665_01280</name>
</gene>
<feature type="domain" description="Thiamine-phosphate synthase ThiN" evidence="1">
    <location>
        <begin position="11"/>
        <end position="159"/>
    </location>
</feature>
<dbReference type="EMBL" id="JAKELO010000002">
    <property type="protein sequence ID" value="MDE4907259.1"/>
    <property type="molecule type" value="Genomic_DNA"/>
</dbReference>
<evidence type="ECO:0000259" key="1">
    <source>
        <dbReference type="Pfam" id="PF10120"/>
    </source>
</evidence>
<keyword evidence="2" id="KW-0418">Kinase</keyword>
<dbReference type="Gene3D" id="3.40.225.10">
    <property type="entry name" value="Class II aldolase/adducin N-terminal domain"/>
    <property type="match status" value="1"/>
</dbReference>
<reference evidence="2" key="1">
    <citation type="submission" date="2022-01" db="EMBL/GenBank/DDBJ databases">
        <title>Draft genome of Methanogenium marinum DSM 15558.</title>
        <authorList>
            <person name="Chen S.-C."/>
            <person name="You Y.-T."/>
        </authorList>
    </citation>
    <scope>NUCLEOTIDE SEQUENCE</scope>
    <source>
        <strain evidence="2">DSM 15558</strain>
    </source>
</reference>
<comment type="caution">
    <text evidence="2">The sequence shown here is derived from an EMBL/GenBank/DDBJ whole genome shotgun (WGS) entry which is preliminary data.</text>
</comment>
<keyword evidence="3" id="KW-1185">Reference proteome</keyword>
<dbReference type="InterPro" id="IPR036409">
    <property type="entry name" value="Aldolase_II/adducin_N_sf"/>
</dbReference>
<keyword evidence="2" id="KW-0808">Transferase</keyword>
<dbReference type="RefSeq" id="WP_274923919.1">
    <property type="nucleotide sequence ID" value="NZ_JAKELO010000002.1"/>
</dbReference>
<evidence type="ECO:0000313" key="3">
    <source>
        <dbReference type="Proteomes" id="UP001143747"/>
    </source>
</evidence>
<sequence>MQTREDVAQALQEAAAIIAAEADPRLVPEGGIRMGYALHGATTPNDVCAVDNTSAHVRFGTDAGVARLLLTIIRHEGCLRSAAAVRCTTEILRCITDDLALDGAPYPDAPPGTGTMDWGVESCCRDGVPDAIYGQKTDKKDLILWIIAENPANIARNIIMLSGCISYTSL</sequence>
<dbReference type="SUPFAM" id="SSF53639">
    <property type="entry name" value="AraD/HMP-PK domain-like"/>
    <property type="match status" value="1"/>
</dbReference>
<dbReference type="GO" id="GO:0016301">
    <property type="term" value="F:kinase activity"/>
    <property type="evidence" value="ECO:0007669"/>
    <property type="project" value="UniProtKB-KW"/>
</dbReference>
<proteinExistence type="predicted"/>
<name>A0A9Q4KRK1_9EURY</name>
<organism evidence="2 3">
    <name type="scientific">Methanogenium marinum</name>
    <dbReference type="NCBI Taxonomy" id="348610"/>
    <lineage>
        <taxon>Archaea</taxon>
        <taxon>Methanobacteriati</taxon>
        <taxon>Methanobacteriota</taxon>
        <taxon>Stenosarchaea group</taxon>
        <taxon>Methanomicrobia</taxon>
        <taxon>Methanomicrobiales</taxon>
        <taxon>Methanomicrobiaceae</taxon>
        <taxon>Methanogenium</taxon>
    </lineage>
</organism>
<dbReference type="Pfam" id="PF10120">
    <property type="entry name" value="ThiN"/>
    <property type="match status" value="1"/>
</dbReference>
<dbReference type="InterPro" id="IPR019293">
    <property type="entry name" value="ThiN"/>
</dbReference>
<accession>A0A9Q4KRK1</accession>
<protein>
    <submittedName>
        <fullName evidence="2">Phosphomethylpyrimidine kinase</fullName>
    </submittedName>
</protein>
<dbReference type="AlphaFoldDB" id="A0A9Q4KRK1"/>
<evidence type="ECO:0000313" key="2">
    <source>
        <dbReference type="EMBL" id="MDE4907259.1"/>
    </source>
</evidence>